<reference evidence="2 3" key="1">
    <citation type="submission" date="2016-06" db="EMBL/GenBank/DDBJ databases">
        <title>Evolution of pathogenesis and genome organization in the Tremellales.</title>
        <authorList>
            <person name="Cuomo C."/>
            <person name="Litvintseva A."/>
            <person name="Heitman J."/>
            <person name="Chen Y."/>
            <person name="Sun S."/>
            <person name="Springer D."/>
            <person name="Dromer F."/>
            <person name="Young S."/>
            <person name="Zeng Q."/>
            <person name="Chapman S."/>
            <person name="Gujja S."/>
            <person name="Saif S."/>
            <person name="Birren B."/>
        </authorList>
    </citation>
    <scope>NUCLEOTIDE SEQUENCE [LARGE SCALE GENOMIC DNA]</scope>
    <source>
        <strain evidence="2 3">ATCC 28783</strain>
    </source>
</reference>
<feature type="region of interest" description="Disordered" evidence="1">
    <location>
        <begin position="1"/>
        <end position="39"/>
    </location>
</feature>
<dbReference type="OrthoDB" id="10600112at2759"/>
<protein>
    <recommendedName>
        <fullName evidence="4">Myb-like domain-containing protein</fullName>
    </recommendedName>
</protein>
<evidence type="ECO:0008006" key="4">
    <source>
        <dbReference type="Google" id="ProtNLM"/>
    </source>
</evidence>
<dbReference type="VEuPathDB" id="FungiDB:TREMEDRAFT_63881"/>
<comment type="caution">
    <text evidence="2">The sequence shown here is derived from an EMBL/GenBank/DDBJ whole genome shotgun (WGS) entry which is preliminary data.</text>
</comment>
<evidence type="ECO:0000313" key="2">
    <source>
        <dbReference type="EMBL" id="RXK37172.1"/>
    </source>
</evidence>
<dbReference type="InParanoid" id="A0A4Q1BHT8"/>
<dbReference type="Proteomes" id="UP000289152">
    <property type="component" value="Unassembled WGS sequence"/>
</dbReference>
<keyword evidence="3" id="KW-1185">Reference proteome</keyword>
<accession>A0A4Q1BHT8</accession>
<organism evidence="2 3">
    <name type="scientific">Tremella mesenterica</name>
    <name type="common">Jelly fungus</name>
    <dbReference type="NCBI Taxonomy" id="5217"/>
    <lineage>
        <taxon>Eukaryota</taxon>
        <taxon>Fungi</taxon>
        <taxon>Dikarya</taxon>
        <taxon>Basidiomycota</taxon>
        <taxon>Agaricomycotina</taxon>
        <taxon>Tremellomycetes</taxon>
        <taxon>Tremellales</taxon>
        <taxon>Tremellaceae</taxon>
        <taxon>Tremella</taxon>
    </lineage>
</organism>
<dbReference type="InterPro" id="IPR009057">
    <property type="entry name" value="Homeodomain-like_sf"/>
</dbReference>
<evidence type="ECO:0000313" key="3">
    <source>
        <dbReference type="Proteomes" id="UP000289152"/>
    </source>
</evidence>
<evidence type="ECO:0000256" key="1">
    <source>
        <dbReference type="SAM" id="MobiDB-lite"/>
    </source>
</evidence>
<dbReference type="EMBL" id="SDIL01000075">
    <property type="protein sequence ID" value="RXK37172.1"/>
    <property type="molecule type" value="Genomic_DNA"/>
</dbReference>
<proteinExistence type="predicted"/>
<dbReference type="SUPFAM" id="SSF46689">
    <property type="entry name" value="Homeodomain-like"/>
    <property type="match status" value="1"/>
</dbReference>
<gene>
    <name evidence="2" type="ORF">M231_05541</name>
</gene>
<name>A0A4Q1BHT8_TREME</name>
<sequence>MPRTPTSKSEKETKPYDQPPSPTSPSPRKRKPILGKTWTPEEKVKLLEVALKTGGKANGFEGQIEGRTGHQCYQTRHHTVLPALKKHLSSGGK</sequence>
<dbReference type="AlphaFoldDB" id="A0A4Q1BHT8"/>